<organism evidence="2 3">
    <name type="scientific">Rubus argutus</name>
    <name type="common">Southern blackberry</name>
    <dbReference type="NCBI Taxonomy" id="59490"/>
    <lineage>
        <taxon>Eukaryota</taxon>
        <taxon>Viridiplantae</taxon>
        <taxon>Streptophyta</taxon>
        <taxon>Embryophyta</taxon>
        <taxon>Tracheophyta</taxon>
        <taxon>Spermatophyta</taxon>
        <taxon>Magnoliopsida</taxon>
        <taxon>eudicotyledons</taxon>
        <taxon>Gunneridae</taxon>
        <taxon>Pentapetalae</taxon>
        <taxon>rosids</taxon>
        <taxon>fabids</taxon>
        <taxon>Rosales</taxon>
        <taxon>Rosaceae</taxon>
        <taxon>Rosoideae</taxon>
        <taxon>Rosoideae incertae sedis</taxon>
        <taxon>Rubus</taxon>
    </lineage>
</organism>
<proteinExistence type="predicted"/>
<dbReference type="EMBL" id="JBEDUW010000005">
    <property type="protein sequence ID" value="KAK9930416.1"/>
    <property type="molecule type" value="Genomic_DNA"/>
</dbReference>
<evidence type="ECO:0000256" key="1">
    <source>
        <dbReference type="SAM" id="MobiDB-lite"/>
    </source>
</evidence>
<reference evidence="2 3" key="1">
    <citation type="journal article" date="2023" name="G3 (Bethesda)">
        <title>A chromosome-length genome assembly and annotation of blackberry (Rubus argutus, cv. 'Hillquist').</title>
        <authorList>
            <person name="Bruna T."/>
            <person name="Aryal R."/>
            <person name="Dudchenko O."/>
            <person name="Sargent D.J."/>
            <person name="Mead D."/>
            <person name="Buti M."/>
            <person name="Cavallini A."/>
            <person name="Hytonen T."/>
            <person name="Andres J."/>
            <person name="Pham M."/>
            <person name="Weisz D."/>
            <person name="Mascagni F."/>
            <person name="Usai G."/>
            <person name="Natali L."/>
            <person name="Bassil N."/>
            <person name="Fernandez G.E."/>
            <person name="Lomsadze A."/>
            <person name="Armour M."/>
            <person name="Olukolu B."/>
            <person name="Poorten T."/>
            <person name="Britton C."/>
            <person name="Davik J."/>
            <person name="Ashrafi H."/>
            <person name="Aiden E.L."/>
            <person name="Borodovsky M."/>
            <person name="Worthington M."/>
        </authorList>
    </citation>
    <scope>NUCLEOTIDE SEQUENCE [LARGE SCALE GENOMIC DNA]</scope>
    <source>
        <strain evidence="2">PI 553951</strain>
    </source>
</reference>
<feature type="compositionally biased region" description="Basic and acidic residues" evidence="1">
    <location>
        <begin position="1"/>
        <end position="17"/>
    </location>
</feature>
<keyword evidence="3" id="KW-1185">Reference proteome</keyword>
<accession>A0AAW1X348</accession>
<evidence type="ECO:0000313" key="2">
    <source>
        <dbReference type="EMBL" id="KAK9930416.1"/>
    </source>
</evidence>
<comment type="caution">
    <text evidence="2">The sequence shown here is derived from an EMBL/GenBank/DDBJ whole genome shotgun (WGS) entry which is preliminary data.</text>
</comment>
<protein>
    <submittedName>
        <fullName evidence="2">Uncharacterized protein</fullName>
    </submittedName>
</protein>
<evidence type="ECO:0000313" key="3">
    <source>
        <dbReference type="Proteomes" id="UP001457282"/>
    </source>
</evidence>
<dbReference type="Proteomes" id="UP001457282">
    <property type="component" value="Unassembled WGS sequence"/>
</dbReference>
<name>A0AAW1X348_RUBAR</name>
<gene>
    <name evidence="2" type="ORF">M0R45_027454</name>
</gene>
<dbReference type="AlphaFoldDB" id="A0AAW1X348"/>
<feature type="region of interest" description="Disordered" evidence="1">
    <location>
        <begin position="1"/>
        <end position="24"/>
    </location>
</feature>
<sequence length="143" mass="16966">MEKLRIRSKKSRPDGLCKKHPQTPATTGRVLHLFERKTHQAIKHFRQHTHVTVLQITKRRRVVRLQIGLLGDGGESDYVLKKSRSLANYFPRRLRSKKESVEEKKGRRFWSRLLRPISKRKEETATLVHSRTVREVRVPNRML</sequence>